<sequence length="295" mass="34847">MGNNIGTCALCKKTNTILEKSHIIPKFIFRRIVKKSATGFMRNPFNPDERIQDGDKQYLLCGECEDLFNVSETLFANKIFHGYKGGKLKEFQYEKWLNFFITSVNWRTLYLDIQGFKNDNSITKENLKVLMEDEEILRDYLLGKRNDISDMENHIVFFDDVKLADKQTSMSEPHSFFRHSSFGYTYISHDYNGYYVITNLSGILICTILKKSKIERWENTIVKIDKGNFRIENQKVKSPVMDDIFEYMKESQEAKKNISKEEIDKVINIIKRDPEKFMNTEIYKNHLLDEKLKEK</sequence>
<dbReference type="AlphaFoldDB" id="B2TMX8"/>
<reference evidence="1" key="1">
    <citation type="submission" date="2009-06" db="EMBL/GenBank/DDBJ databases">
        <authorList>
            <consortium name="US DOE Joint Genome Institute (JGI-PGF)"/>
            <person name="Lucas S."/>
            <person name="Copeland A."/>
            <person name="Lapidus A."/>
            <person name="Glavina del Rio T."/>
            <person name="Dalin E."/>
            <person name="Tice H."/>
            <person name="Bruce D."/>
            <person name="Goodwin L."/>
            <person name="Pitluck S."/>
            <person name="Kyrpides N."/>
            <person name="Mavromatis K."/>
            <person name="Ivanova N."/>
            <person name="Saunders E."/>
            <person name="Brettin T."/>
            <person name="Detter J.C."/>
            <person name="Han C."/>
            <person name="Larimer F."/>
            <person name="Land M."/>
            <person name="Hauser L."/>
            <person name="Markowitz V."/>
            <person name="Cheng J.-F."/>
            <person name="Hugenholtz P."/>
            <person name="Woyke T."/>
            <person name="Wu D."/>
            <person name="Gronow S."/>
            <person name="Klenk H.-P."/>
            <person name="Eisen J.A."/>
        </authorList>
    </citation>
    <scope>NUCLEOTIDE SEQUENCE</scope>
    <source>
        <strain evidence="1">Eklund 17B</strain>
    </source>
</reference>
<dbReference type="KEGG" id="cbk:CLL_A1928"/>
<dbReference type="EMBL" id="CP001056">
    <property type="protein sequence ID" value="ACD23010.1"/>
    <property type="molecule type" value="Genomic_DNA"/>
</dbReference>
<evidence type="ECO:0000313" key="1">
    <source>
        <dbReference type="EMBL" id="ACD23010.1"/>
    </source>
</evidence>
<gene>
    <name evidence="1" type="ordered locus">CLL_A1928</name>
</gene>
<name>B2TMX8_CLOBB</name>
<protein>
    <recommendedName>
        <fullName evidence="2">HNH endonuclease</fullName>
    </recommendedName>
</protein>
<organism evidence="1">
    <name type="scientific">Clostridium botulinum (strain Eklund 17B / Type B)</name>
    <dbReference type="NCBI Taxonomy" id="935198"/>
    <lineage>
        <taxon>Bacteria</taxon>
        <taxon>Bacillati</taxon>
        <taxon>Bacillota</taxon>
        <taxon>Clostridia</taxon>
        <taxon>Eubacteriales</taxon>
        <taxon>Clostridiaceae</taxon>
        <taxon>Clostridium</taxon>
    </lineage>
</organism>
<accession>B2TMX8</accession>
<dbReference type="HOGENOM" id="CLU_942332_0_0_9"/>
<proteinExistence type="predicted"/>
<evidence type="ECO:0008006" key="2">
    <source>
        <dbReference type="Google" id="ProtNLM"/>
    </source>
</evidence>
<reference evidence="1" key="2">
    <citation type="submission" date="2009-08" db="EMBL/GenBank/DDBJ databases">
        <authorList>
            <person name="Shrivastava S."/>
            <person name="Brinkac L.M."/>
            <person name="Dodson R.J."/>
            <person name="Harkins D.M."/>
            <person name="Durkin A.S."/>
            <person name="Sutton G."/>
        </authorList>
    </citation>
    <scope>NUCLEOTIDE SEQUENCE</scope>
    <source>
        <strain evidence="1">Eklund 17B</strain>
    </source>
</reference>